<dbReference type="AlphaFoldDB" id="D1NRQ7"/>
<organism evidence="1 2">
    <name type="scientific">Bifidobacterium gallicum DSM 20093 = LMG 11596</name>
    <dbReference type="NCBI Taxonomy" id="561180"/>
    <lineage>
        <taxon>Bacteria</taxon>
        <taxon>Bacillati</taxon>
        <taxon>Actinomycetota</taxon>
        <taxon>Actinomycetes</taxon>
        <taxon>Bifidobacteriales</taxon>
        <taxon>Bifidobacteriaceae</taxon>
        <taxon>Bifidobacterium</taxon>
    </lineage>
</organism>
<protein>
    <submittedName>
        <fullName evidence="1">Uncharacterized protein</fullName>
    </submittedName>
</protein>
<proteinExistence type="predicted"/>
<gene>
    <name evidence="1" type="ORF">BIFGAL_03006</name>
</gene>
<evidence type="ECO:0000313" key="1">
    <source>
        <dbReference type="EMBL" id="EFA23896.1"/>
    </source>
</evidence>
<reference evidence="1 2" key="1">
    <citation type="submission" date="2009-11" db="EMBL/GenBank/DDBJ databases">
        <authorList>
            <person name="Weinstock G."/>
            <person name="Sodergren E."/>
            <person name="Clifton S."/>
            <person name="Fulton L."/>
            <person name="Fulton B."/>
            <person name="Courtney L."/>
            <person name="Fronick C."/>
            <person name="Harrison M."/>
            <person name="Strong C."/>
            <person name="Farmer C."/>
            <person name="Delahaunty K."/>
            <person name="Markovic C."/>
            <person name="Hall O."/>
            <person name="Minx P."/>
            <person name="Tomlinson C."/>
            <person name="Mitreva M."/>
            <person name="Nelson J."/>
            <person name="Hou S."/>
            <person name="Wollam A."/>
            <person name="Pepin K.H."/>
            <person name="Johnson M."/>
            <person name="Bhonagiri V."/>
            <person name="Nash W.E."/>
            <person name="Warren W."/>
            <person name="Chinwalla A."/>
            <person name="Mardis E.R."/>
            <person name="Wilson R.K."/>
        </authorList>
    </citation>
    <scope>NUCLEOTIDE SEQUENCE [LARGE SCALE GENOMIC DNA]</scope>
    <source>
        <strain evidence="1 2">DSM 20093</strain>
    </source>
</reference>
<dbReference type="EMBL" id="ABXB03000001">
    <property type="protein sequence ID" value="EFA23896.1"/>
    <property type="molecule type" value="Genomic_DNA"/>
</dbReference>
<dbReference type="STRING" id="561180.BIFGAL_03006"/>
<comment type="caution">
    <text evidence="1">The sequence shown here is derived from an EMBL/GenBank/DDBJ whole genome shotgun (WGS) entry which is preliminary data.</text>
</comment>
<accession>D1NRQ7</accession>
<name>D1NRQ7_9BIFI</name>
<sequence length="46" mass="5252">MVGKFGKCVAFVPWRYVRDTPAADPASFRTGLVRGDAFWGRIVRFF</sequence>
<dbReference type="Proteomes" id="UP000003656">
    <property type="component" value="Unassembled WGS sequence"/>
</dbReference>
<evidence type="ECO:0000313" key="2">
    <source>
        <dbReference type="Proteomes" id="UP000003656"/>
    </source>
</evidence>